<evidence type="ECO:0000256" key="14">
    <source>
        <dbReference type="HAMAP-Rule" id="MF_01849"/>
    </source>
</evidence>
<comment type="catalytic activity">
    <reaction evidence="14">
        <text>adenosine(2503) in 23S rRNA + 2 reduced [2Fe-2S]-[ferredoxin] + 2 S-adenosyl-L-methionine = 2-methyladenosine(2503) in 23S rRNA + 5'-deoxyadenosine + L-methionine + 2 oxidized [2Fe-2S]-[ferredoxin] + S-adenosyl-L-homocysteine</text>
        <dbReference type="Rhea" id="RHEA:42916"/>
        <dbReference type="Rhea" id="RHEA-COMP:10000"/>
        <dbReference type="Rhea" id="RHEA-COMP:10001"/>
        <dbReference type="Rhea" id="RHEA-COMP:10152"/>
        <dbReference type="Rhea" id="RHEA-COMP:10282"/>
        <dbReference type="ChEBI" id="CHEBI:17319"/>
        <dbReference type="ChEBI" id="CHEBI:33737"/>
        <dbReference type="ChEBI" id="CHEBI:33738"/>
        <dbReference type="ChEBI" id="CHEBI:57844"/>
        <dbReference type="ChEBI" id="CHEBI:57856"/>
        <dbReference type="ChEBI" id="CHEBI:59789"/>
        <dbReference type="ChEBI" id="CHEBI:74411"/>
        <dbReference type="ChEBI" id="CHEBI:74497"/>
        <dbReference type="EC" id="2.1.1.192"/>
    </reaction>
</comment>
<dbReference type="InterPro" id="IPR040072">
    <property type="entry name" value="Methyltransferase_A"/>
</dbReference>
<evidence type="ECO:0000256" key="4">
    <source>
        <dbReference type="ARBA" id="ARBA00022490"/>
    </source>
</evidence>
<feature type="binding site" evidence="14">
    <location>
        <position position="156"/>
    </location>
    <ligand>
        <name>[4Fe-4S] cluster</name>
        <dbReference type="ChEBI" id="CHEBI:49883"/>
        <note>4Fe-4S-S-AdoMet</note>
    </ligand>
</feature>
<keyword evidence="10 14" id="KW-0479">Metal-binding</keyword>
<feature type="binding site" evidence="14">
    <location>
        <position position="159"/>
    </location>
    <ligand>
        <name>[4Fe-4S] cluster</name>
        <dbReference type="ChEBI" id="CHEBI:49883"/>
        <note>4Fe-4S-S-AdoMet</note>
    </ligand>
</feature>
<evidence type="ECO:0000313" key="16">
    <source>
        <dbReference type="EMBL" id="MDI1433577.1"/>
    </source>
</evidence>
<keyword evidence="8 14" id="KW-0949">S-adenosyl-L-methionine</keyword>
<dbReference type="PIRSF" id="PIRSF006004">
    <property type="entry name" value="CHP00048"/>
    <property type="match status" value="1"/>
</dbReference>
<evidence type="ECO:0000256" key="13">
    <source>
        <dbReference type="ARBA" id="ARBA00023157"/>
    </source>
</evidence>
<evidence type="ECO:0000313" key="17">
    <source>
        <dbReference type="Proteomes" id="UP001160301"/>
    </source>
</evidence>
<dbReference type="PANTHER" id="PTHR30544:SF5">
    <property type="entry name" value="RADICAL SAM CORE DOMAIN-CONTAINING PROTEIN"/>
    <property type="match status" value="1"/>
</dbReference>
<feature type="binding site" evidence="14">
    <location>
        <position position="152"/>
    </location>
    <ligand>
        <name>[4Fe-4S] cluster</name>
        <dbReference type="ChEBI" id="CHEBI:49883"/>
        <note>4Fe-4S-S-AdoMet</note>
    </ligand>
</feature>
<comment type="similarity">
    <text evidence="2 14">Belongs to the radical SAM superfamily. RlmN family.</text>
</comment>
<dbReference type="EMBL" id="JARZHI010000031">
    <property type="protein sequence ID" value="MDI1433577.1"/>
    <property type="molecule type" value="Genomic_DNA"/>
</dbReference>
<dbReference type="Pfam" id="PF21016">
    <property type="entry name" value="RlmN_N"/>
    <property type="match status" value="1"/>
</dbReference>
<evidence type="ECO:0000259" key="15">
    <source>
        <dbReference type="PROSITE" id="PS51918"/>
    </source>
</evidence>
<evidence type="ECO:0000256" key="7">
    <source>
        <dbReference type="ARBA" id="ARBA00022679"/>
    </source>
</evidence>
<accession>A0ABT6NZL9</accession>
<dbReference type="HAMAP" id="MF_01849">
    <property type="entry name" value="RNA_methyltr_RlmN"/>
    <property type="match status" value="1"/>
</dbReference>
<feature type="active site" description="Proton acceptor" evidence="14">
    <location>
        <position position="95"/>
    </location>
</feature>
<evidence type="ECO:0000256" key="10">
    <source>
        <dbReference type="ARBA" id="ARBA00022723"/>
    </source>
</evidence>
<dbReference type="GO" id="GO:0032259">
    <property type="term" value="P:methylation"/>
    <property type="evidence" value="ECO:0007669"/>
    <property type="project" value="UniProtKB-KW"/>
</dbReference>
<evidence type="ECO:0000256" key="3">
    <source>
        <dbReference type="ARBA" id="ARBA00022485"/>
    </source>
</evidence>
<feature type="binding site" evidence="14">
    <location>
        <position position="333"/>
    </location>
    <ligand>
        <name>S-adenosyl-L-methionine</name>
        <dbReference type="ChEBI" id="CHEBI:59789"/>
    </ligand>
</feature>
<comment type="caution">
    <text evidence="16">The sequence shown here is derived from an EMBL/GenBank/DDBJ whole genome shotgun (WGS) entry which is preliminary data.</text>
</comment>
<name>A0ABT6NZL9_9BACT</name>
<organism evidence="16 17">
    <name type="scientific">Polyangium sorediatum</name>
    <dbReference type="NCBI Taxonomy" id="889274"/>
    <lineage>
        <taxon>Bacteria</taxon>
        <taxon>Pseudomonadati</taxon>
        <taxon>Myxococcota</taxon>
        <taxon>Polyangia</taxon>
        <taxon>Polyangiales</taxon>
        <taxon>Polyangiaceae</taxon>
        <taxon>Polyangium</taxon>
    </lineage>
</organism>
<comment type="cofactor">
    <cofactor evidence="14">
        <name>[4Fe-4S] cluster</name>
        <dbReference type="ChEBI" id="CHEBI:49883"/>
    </cofactor>
    <text evidence="14">Binds 1 [4Fe-4S] cluster. The cluster is coordinated with 3 cysteines and an exchangeable S-adenosyl-L-methionine.</text>
</comment>
<gene>
    <name evidence="14 16" type="primary">rlmN</name>
    <name evidence="16" type="ORF">QHF89_29030</name>
</gene>
<evidence type="ECO:0000256" key="6">
    <source>
        <dbReference type="ARBA" id="ARBA00022603"/>
    </source>
</evidence>
<keyword evidence="7 14" id="KW-0808">Transferase</keyword>
<evidence type="ECO:0000256" key="12">
    <source>
        <dbReference type="ARBA" id="ARBA00023014"/>
    </source>
</evidence>
<keyword evidence="17" id="KW-1185">Reference proteome</keyword>
<dbReference type="GO" id="GO:0008168">
    <property type="term" value="F:methyltransferase activity"/>
    <property type="evidence" value="ECO:0007669"/>
    <property type="project" value="UniProtKB-KW"/>
</dbReference>
<keyword evidence="5 14" id="KW-0698">rRNA processing</keyword>
<comment type="subcellular location">
    <subcellularLocation>
        <location evidence="1 14">Cytoplasm</location>
    </subcellularLocation>
</comment>
<feature type="binding site" evidence="14">
    <location>
        <begin position="201"/>
        <end position="202"/>
    </location>
    <ligand>
        <name>S-adenosyl-L-methionine</name>
        <dbReference type="ChEBI" id="CHEBI:59789"/>
    </ligand>
</feature>
<dbReference type="RefSeq" id="WP_136968890.1">
    <property type="nucleotide sequence ID" value="NZ_JARZHI010000031.1"/>
</dbReference>
<dbReference type="SUPFAM" id="SSF102114">
    <property type="entry name" value="Radical SAM enzymes"/>
    <property type="match status" value="1"/>
</dbReference>
<evidence type="ECO:0000256" key="11">
    <source>
        <dbReference type="ARBA" id="ARBA00023004"/>
    </source>
</evidence>
<dbReference type="Pfam" id="PF04055">
    <property type="entry name" value="Radical_SAM"/>
    <property type="match status" value="1"/>
</dbReference>
<evidence type="ECO:0000256" key="2">
    <source>
        <dbReference type="ARBA" id="ARBA00007544"/>
    </source>
</evidence>
<sequence length="397" mass="43002">MKPAAPLHPIARLPEEWRDALAQRGERAFAAKQIFNWIHRHGVVDPAAMTNVSARLRAALAEEGLGSIAEIVHVHRSADGTRKLVVRLKDGATIETVLLPAVSGPGARPEPEIDADADAAYDDEDEEDEPTTEEAFRGKTRVTQCISTQVGCAMGCVFCASGVAGWKRHLGPEEIVAQILLGRALLDEGEALRNVVFMGMGEPLHNYDSTARALRLLTHPDGIALSTRRVTVSTSGLVPEIARLGRDFNGQIALAISLHAADDESRSALMPINKKYPLAELLAALKAYPMQRRRRITIEYTLVSGKNDDVAEAQKLARLLRGMPVKINLIPMNPIEASTLGPPDMARVFAFQKALVGSGYSCFIRRRRGDDVSAACGQLVLLGAKPKVKAFRNSASS</sequence>
<keyword evidence="3 14" id="KW-0004">4Fe-4S</keyword>
<dbReference type="Gene3D" id="3.20.20.70">
    <property type="entry name" value="Aldolase class I"/>
    <property type="match status" value="1"/>
</dbReference>
<dbReference type="PANTHER" id="PTHR30544">
    <property type="entry name" value="23S RRNA METHYLTRANSFERASE"/>
    <property type="match status" value="1"/>
</dbReference>
<dbReference type="SFLD" id="SFLDS00029">
    <property type="entry name" value="Radical_SAM"/>
    <property type="match status" value="1"/>
</dbReference>
<dbReference type="NCBIfam" id="TIGR00048">
    <property type="entry name" value="rRNA_mod_RlmN"/>
    <property type="match status" value="1"/>
</dbReference>
<comment type="miscellaneous">
    <text evidence="14">Reaction proceeds by a ping-pong mechanism involving intermediate methylation of a conserved cysteine residue.</text>
</comment>
<comment type="catalytic activity">
    <reaction evidence="14">
        <text>adenosine(37) in tRNA + 2 reduced [2Fe-2S]-[ferredoxin] + 2 S-adenosyl-L-methionine = 2-methyladenosine(37) in tRNA + 5'-deoxyadenosine + L-methionine + 2 oxidized [2Fe-2S]-[ferredoxin] + S-adenosyl-L-homocysteine</text>
        <dbReference type="Rhea" id="RHEA:43332"/>
        <dbReference type="Rhea" id="RHEA-COMP:10000"/>
        <dbReference type="Rhea" id="RHEA-COMP:10001"/>
        <dbReference type="Rhea" id="RHEA-COMP:10162"/>
        <dbReference type="Rhea" id="RHEA-COMP:10485"/>
        <dbReference type="ChEBI" id="CHEBI:17319"/>
        <dbReference type="ChEBI" id="CHEBI:33737"/>
        <dbReference type="ChEBI" id="CHEBI:33738"/>
        <dbReference type="ChEBI" id="CHEBI:57844"/>
        <dbReference type="ChEBI" id="CHEBI:57856"/>
        <dbReference type="ChEBI" id="CHEBI:59789"/>
        <dbReference type="ChEBI" id="CHEBI:74411"/>
        <dbReference type="ChEBI" id="CHEBI:74497"/>
        <dbReference type="EC" id="2.1.1.192"/>
    </reaction>
</comment>
<keyword evidence="13 14" id="KW-1015">Disulfide bond</keyword>
<feature type="binding site" evidence="14">
    <location>
        <position position="233"/>
    </location>
    <ligand>
        <name>S-adenosyl-L-methionine</name>
        <dbReference type="ChEBI" id="CHEBI:59789"/>
    </ligand>
</feature>
<evidence type="ECO:0000256" key="1">
    <source>
        <dbReference type="ARBA" id="ARBA00004496"/>
    </source>
</evidence>
<dbReference type="EC" id="2.1.1.192" evidence="14"/>
<feature type="active site" description="S-methylcysteine intermediate" evidence="14">
    <location>
        <position position="376"/>
    </location>
</feature>
<keyword evidence="9 14" id="KW-0819">tRNA processing</keyword>
<dbReference type="Proteomes" id="UP001160301">
    <property type="component" value="Unassembled WGS sequence"/>
</dbReference>
<evidence type="ECO:0000256" key="5">
    <source>
        <dbReference type="ARBA" id="ARBA00022552"/>
    </source>
</evidence>
<comment type="function">
    <text evidence="14">Specifically methylates position 2 of adenine 2503 in 23S rRNA and position 2 of adenine 37 in tRNAs.</text>
</comment>
<dbReference type="PROSITE" id="PS51918">
    <property type="entry name" value="RADICAL_SAM"/>
    <property type="match status" value="1"/>
</dbReference>
<comment type="caution">
    <text evidence="14">Lacks conserved residue(s) required for the propagation of feature annotation.</text>
</comment>
<dbReference type="InterPro" id="IPR013785">
    <property type="entry name" value="Aldolase_TIM"/>
</dbReference>
<reference evidence="16 17" key="1">
    <citation type="submission" date="2023-04" db="EMBL/GenBank/DDBJ databases">
        <title>The genome sequence of Polyangium sorediatum DSM14670.</title>
        <authorList>
            <person name="Zhang X."/>
        </authorList>
    </citation>
    <scope>NUCLEOTIDE SEQUENCE [LARGE SCALE GENOMIC DNA]</scope>
    <source>
        <strain evidence="16 17">DSM 14670</strain>
    </source>
</reference>
<dbReference type="SFLD" id="SFLDF00275">
    <property type="entry name" value="adenosine_C2_methyltransferase"/>
    <property type="match status" value="1"/>
</dbReference>
<dbReference type="Gene3D" id="1.10.150.530">
    <property type="match status" value="1"/>
</dbReference>
<keyword evidence="12 14" id="KW-0411">Iron-sulfur</keyword>
<dbReference type="InterPro" id="IPR048641">
    <property type="entry name" value="RlmN_N"/>
</dbReference>
<evidence type="ECO:0000256" key="9">
    <source>
        <dbReference type="ARBA" id="ARBA00022694"/>
    </source>
</evidence>
<dbReference type="InterPro" id="IPR004383">
    <property type="entry name" value="rRNA_lsu_MTrfase_RlmN/Cfr"/>
</dbReference>
<keyword evidence="11 14" id="KW-0408">Iron</keyword>
<feature type="domain" description="Radical SAM core" evidence="15">
    <location>
        <begin position="138"/>
        <end position="371"/>
    </location>
</feature>
<dbReference type="InterPro" id="IPR007197">
    <property type="entry name" value="rSAM"/>
</dbReference>
<dbReference type="InterPro" id="IPR058240">
    <property type="entry name" value="rSAM_sf"/>
</dbReference>
<protein>
    <recommendedName>
        <fullName evidence="14">Probable dual-specificity RNA methyltransferase RlmN</fullName>
        <ecNumber evidence="14">2.1.1.192</ecNumber>
    </recommendedName>
    <alternativeName>
        <fullName evidence="14">23S rRNA (adenine(2503)-C(2))-methyltransferase</fullName>
    </alternativeName>
    <alternativeName>
        <fullName evidence="14">23S rRNA m2A2503 methyltransferase</fullName>
    </alternativeName>
    <alternativeName>
        <fullName evidence="14">Ribosomal RNA large subunit methyltransferase N</fullName>
    </alternativeName>
    <alternativeName>
        <fullName evidence="14">tRNA (adenine(37)-C(2))-methyltransferase</fullName>
    </alternativeName>
    <alternativeName>
        <fullName evidence="14">tRNA m2A37 methyltransferase</fullName>
    </alternativeName>
</protein>
<evidence type="ECO:0000256" key="8">
    <source>
        <dbReference type="ARBA" id="ARBA00022691"/>
    </source>
</evidence>
<dbReference type="SFLD" id="SFLDG01062">
    <property type="entry name" value="methyltransferase_(Class_A)"/>
    <property type="match status" value="1"/>
</dbReference>
<keyword evidence="4 14" id="KW-0963">Cytoplasm</keyword>
<dbReference type="CDD" id="cd01335">
    <property type="entry name" value="Radical_SAM"/>
    <property type="match status" value="1"/>
</dbReference>
<dbReference type="InterPro" id="IPR027492">
    <property type="entry name" value="RNA_MTrfase_RlmN"/>
</dbReference>
<keyword evidence="6 14" id="KW-0489">Methyltransferase</keyword>
<proteinExistence type="inferred from homology"/>
<feature type="binding site" evidence="14">
    <location>
        <begin position="257"/>
        <end position="259"/>
    </location>
    <ligand>
        <name>S-adenosyl-L-methionine</name>
        <dbReference type="ChEBI" id="CHEBI:59789"/>
    </ligand>
</feature>